<evidence type="ECO:0000256" key="6">
    <source>
        <dbReference type="ARBA" id="ARBA00022989"/>
    </source>
</evidence>
<dbReference type="PROSITE" id="PS50893">
    <property type="entry name" value="ABC_TRANSPORTER_2"/>
    <property type="match status" value="1"/>
</dbReference>
<evidence type="ECO:0000256" key="9">
    <source>
        <dbReference type="SAM" id="Phobius"/>
    </source>
</evidence>
<evidence type="ECO:0000256" key="3">
    <source>
        <dbReference type="ARBA" id="ARBA00022692"/>
    </source>
</evidence>
<evidence type="ECO:0000256" key="2">
    <source>
        <dbReference type="ARBA" id="ARBA00022448"/>
    </source>
</evidence>
<keyword evidence="3 9" id="KW-0812">Transmembrane</keyword>
<dbReference type="Proteomes" id="UP001595872">
    <property type="component" value="Unassembled WGS sequence"/>
</dbReference>
<feature type="transmembrane region" description="Helical" evidence="9">
    <location>
        <begin position="297"/>
        <end position="315"/>
    </location>
</feature>
<protein>
    <submittedName>
        <fullName evidence="11">ATP-binding cassette domain-containing protein</fullName>
    </submittedName>
</protein>
<feature type="transmembrane region" description="Helical" evidence="9">
    <location>
        <begin position="521"/>
        <end position="542"/>
    </location>
</feature>
<dbReference type="InterPro" id="IPR027417">
    <property type="entry name" value="P-loop_NTPase"/>
</dbReference>
<dbReference type="EMBL" id="JBHSIT010000021">
    <property type="protein sequence ID" value="MFC4913947.1"/>
    <property type="molecule type" value="Genomic_DNA"/>
</dbReference>
<evidence type="ECO:0000313" key="12">
    <source>
        <dbReference type="Proteomes" id="UP001595872"/>
    </source>
</evidence>
<comment type="caution">
    <text evidence="11">The sequence shown here is derived from an EMBL/GenBank/DDBJ whole genome shotgun (WGS) entry which is preliminary data.</text>
</comment>
<dbReference type="SMART" id="SM00382">
    <property type="entry name" value="AAA"/>
    <property type="match status" value="1"/>
</dbReference>
<dbReference type="PANTHER" id="PTHR48041:SF139">
    <property type="entry name" value="PROTEIN SCARLET"/>
    <property type="match status" value="1"/>
</dbReference>
<evidence type="ECO:0000256" key="4">
    <source>
        <dbReference type="ARBA" id="ARBA00022741"/>
    </source>
</evidence>
<dbReference type="SUPFAM" id="SSF52540">
    <property type="entry name" value="P-loop containing nucleoside triphosphate hydrolases"/>
    <property type="match status" value="1"/>
</dbReference>
<name>A0ABV9UCT1_9ACTN</name>
<accession>A0ABV9UCT1</accession>
<keyword evidence="6 9" id="KW-1133">Transmembrane helix</keyword>
<keyword evidence="2" id="KW-0813">Transport</keyword>
<evidence type="ECO:0000256" key="5">
    <source>
        <dbReference type="ARBA" id="ARBA00022840"/>
    </source>
</evidence>
<dbReference type="GO" id="GO:0005524">
    <property type="term" value="F:ATP binding"/>
    <property type="evidence" value="ECO:0007669"/>
    <property type="project" value="UniProtKB-KW"/>
</dbReference>
<evidence type="ECO:0000256" key="7">
    <source>
        <dbReference type="ARBA" id="ARBA00023136"/>
    </source>
</evidence>
<keyword evidence="12" id="KW-1185">Reference proteome</keyword>
<evidence type="ECO:0000256" key="8">
    <source>
        <dbReference type="SAM" id="MobiDB-lite"/>
    </source>
</evidence>
<feature type="domain" description="ABC transporter" evidence="10">
    <location>
        <begin position="5"/>
        <end position="230"/>
    </location>
</feature>
<evidence type="ECO:0000256" key="1">
    <source>
        <dbReference type="ARBA" id="ARBA00004141"/>
    </source>
</evidence>
<feature type="compositionally biased region" description="Low complexity" evidence="8">
    <location>
        <begin position="254"/>
        <end position="270"/>
    </location>
</feature>
<feature type="transmembrane region" description="Helical" evidence="9">
    <location>
        <begin position="374"/>
        <end position="397"/>
    </location>
</feature>
<dbReference type="InterPro" id="IPR013525">
    <property type="entry name" value="ABC2_TM"/>
</dbReference>
<dbReference type="PANTHER" id="PTHR48041">
    <property type="entry name" value="ABC TRANSPORTER G FAMILY MEMBER 28"/>
    <property type="match status" value="1"/>
</dbReference>
<dbReference type="Gene3D" id="3.40.50.300">
    <property type="entry name" value="P-loop containing nucleotide triphosphate hydrolases"/>
    <property type="match status" value="1"/>
</dbReference>
<proteinExistence type="predicted"/>
<reference evidence="12" key="1">
    <citation type="journal article" date="2019" name="Int. J. Syst. Evol. Microbiol.">
        <title>The Global Catalogue of Microorganisms (GCM) 10K type strain sequencing project: providing services to taxonomists for standard genome sequencing and annotation.</title>
        <authorList>
            <consortium name="The Broad Institute Genomics Platform"/>
            <consortium name="The Broad Institute Genome Sequencing Center for Infectious Disease"/>
            <person name="Wu L."/>
            <person name="Ma J."/>
        </authorList>
    </citation>
    <scope>NUCLEOTIDE SEQUENCE [LARGE SCALE GENOMIC DNA]</scope>
    <source>
        <strain evidence="12">KLKA75</strain>
    </source>
</reference>
<feature type="transmembrane region" description="Helical" evidence="9">
    <location>
        <begin position="335"/>
        <end position="353"/>
    </location>
</feature>
<keyword evidence="4" id="KW-0547">Nucleotide-binding</keyword>
<sequence length="558" mass="58105">MTTEVTGARITARAVSRRPILSGISLDVAPGELLAIIGGSGAGKTTLLESLAGIRPPDDGEIVRDGGAGPVGFVPQDDIVHRELPLARTLRYEARLRLPAGTGRAEIENRVAWVLSALALTDRAERRVGSLSGGERKRASIAVELLTRPPVLFLDEPTSGLDPATAAEVMRLLRRLAASGTTTVLTTHNPPDVDFCDRIAVLSPDGRLAFTGTPADALAHFGTATISGIYTALTGASAARDEHLPLPDNTANTGSASPSPSPPASASGAASGRRIGAARQCGLLVRRTLDILVRNRLTLAILAGSPVMVLAMFALLFKPGAFSPTHPNPGTTVMILFWIAFGGFFFGLTYGLLQICTEAAVLRRERLAGLSATAYVLSKAGVLLPLLVVVDALMLAVLRGLDRLPAASWTAYGEVMVTLSLSSAAALALGLLISAAVTDPSQATLALPMLCFPQVLFVGAILPVPVMAAGGRWISYAMSNRWAFEALGHSLGVRSLWASGASPLGPPLLASYGSTFDRALWVDWTVLAALTVASLAAAIAVVTHRAPRLPTTSTPLPS</sequence>
<feature type="region of interest" description="Disordered" evidence="8">
    <location>
        <begin position="242"/>
        <end position="270"/>
    </location>
</feature>
<dbReference type="InterPro" id="IPR017871">
    <property type="entry name" value="ABC_transporter-like_CS"/>
</dbReference>
<dbReference type="RefSeq" id="WP_378265367.1">
    <property type="nucleotide sequence ID" value="NZ_JBHSIT010000021.1"/>
</dbReference>
<feature type="transmembrane region" description="Helical" evidence="9">
    <location>
        <begin position="445"/>
        <end position="468"/>
    </location>
</feature>
<comment type="subcellular location">
    <subcellularLocation>
        <location evidence="1">Membrane</location>
        <topology evidence="1">Multi-pass membrane protein</topology>
    </subcellularLocation>
</comment>
<evidence type="ECO:0000259" key="10">
    <source>
        <dbReference type="PROSITE" id="PS50893"/>
    </source>
</evidence>
<feature type="transmembrane region" description="Helical" evidence="9">
    <location>
        <begin position="409"/>
        <end position="433"/>
    </location>
</feature>
<keyword evidence="5 11" id="KW-0067">ATP-binding</keyword>
<dbReference type="InterPro" id="IPR003439">
    <property type="entry name" value="ABC_transporter-like_ATP-bd"/>
</dbReference>
<gene>
    <name evidence="11" type="ORF">ACFPCY_42140</name>
</gene>
<keyword evidence="7 9" id="KW-0472">Membrane</keyword>
<dbReference type="PROSITE" id="PS00211">
    <property type="entry name" value="ABC_TRANSPORTER_1"/>
    <property type="match status" value="1"/>
</dbReference>
<dbReference type="InterPro" id="IPR003593">
    <property type="entry name" value="AAA+_ATPase"/>
</dbReference>
<evidence type="ECO:0000313" key="11">
    <source>
        <dbReference type="EMBL" id="MFC4913947.1"/>
    </source>
</evidence>
<organism evidence="11 12">
    <name type="scientific">Actinomadura gamaensis</name>
    <dbReference type="NCBI Taxonomy" id="1763541"/>
    <lineage>
        <taxon>Bacteria</taxon>
        <taxon>Bacillati</taxon>
        <taxon>Actinomycetota</taxon>
        <taxon>Actinomycetes</taxon>
        <taxon>Streptosporangiales</taxon>
        <taxon>Thermomonosporaceae</taxon>
        <taxon>Actinomadura</taxon>
    </lineage>
</organism>
<dbReference type="Pfam" id="PF00005">
    <property type="entry name" value="ABC_tran"/>
    <property type="match status" value="1"/>
</dbReference>
<dbReference type="InterPro" id="IPR050352">
    <property type="entry name" value="ABCG_transporters"/>
</dbReference>
<dbReference type="Pfam" id="PF01061">
    <property type="entry name" value="ABC2_membrane"/>
    <property type="match status" value="1"/>
</dbReference>